<dbReference type="PROSITE" id="PS50932">
    <property type="entry name" value="HTH_LACI_2"/>
    <property type="match status" value="1"/>
</dbReference>
<dbReference type="PROSITE" id="PS00356">
    <property type="entry name" value="HTH_LACI_1"/>
    <property type="match status" value="1"/>
</dbReference>
<dbReference type="AlphaFoldDB" id="A0A2G6KC65"/>
<dbReference type="InterPro" id="IPR046335">
    <property type="entry name" value="LacI/GalR-like_sensor"/>
</dbReference>
<dbReference type="InterPro" id="IPR010982">
    <property type="entry name" value="Lambda_DNA-bd_dom_sf"/>
</dbReference>
<accession>A0A2G6KC65</accession>
<dbReference type="PANTHER" id="PTHR30146">
    <property type="entry name" value="LACI-RELATED TRANSCRIPTIONAL REPRESSOR"/>
    <property type="match status" value="1"/>
</dbReference>
<dbReference type="SUPFAM" id="SSF47413">
    <property type="entry name" value="lambda repressor-like DNA-binding domains"/>
    <property type="match status" value="1"/>
</dbReference>
<evidence type="ECO:0000256" key="1">
    <source>
        <dbReference type="ARBA" id="ARBA00023015"/>
    </source>
</evidence>
<dbReference type="SUPFAM" id="SSF53822">
    <property type="entry name" value="Periplasmic binding protein-like I"/>
    <property type="match status" value="1"/>
</dbReference>
<dbReference type="CDD" id="cd06267">
    <property type="entry name" value="PBP1_LacI_sugar_binding-like"/>
    <property type="match status" value="1"/>
</dbReference>
<evidence type="ECO:0000256" key="2">
    <source>
        <dbReference type="ARBA" id="ARBA00023125"/>
    </source>
</evidence>
<evidence type="ECO:0000259" key="4">
    <source>
        <dbReference type="PROSITE" id="PS50932"/>
    </source>
</evidence>
<feature type="domain" description="HTH lacI-type" evidence="4">
    <location>
        <begin position="8"/>
        <end position="66"/>
    </location>
</feature>
<proteinExistence type="predicted"/>
<sequence>MKKQRKQVRLHDIAIKAGVSVNTVSRALRDKSDVNEVTRQRILNLAQKLGYVFPESTVPSRKTLAIGVLIQDILNPFYARVMQGIESILWQHQAKFIFQCSYRQESKERDILAFFNQEAVDGLLVTSVMNPEYVLDQLQALNIPTVFLSQRFERYDVDYVVNDNFEGALMATEHLIKLGHTRIAHIAGLDSQFSTHERLRGYRAALEQAGIATDNHLLRSGDNTIDSGYYLMKDLLQSERPLSAAFVYNDLMTLGAFRAIKEAELRVPADISIVGYDDILFAGFFDVPLTTVHQPIQEIARKAAEILFEKIRTGLEYAPQSIVLTPRLTVRSSTSICPQS</sequence>
<dbReference type="Gene3D" id="3.40.50.2300">
    <property type="match status" value="2"/>
</dbReference>
<gene>
    <name evidence="5" type="ORF">CSA56_13595</name>
</gene>
<dbReference type="CDD" id="cd01392">
    <property type="entry name" value="HTH_LacI"/>
    <property type="match status" value="1"/>
</dbReference>
<dbReference type="EMBL" id="PDSK01000105">
    <property type="protein sequence ID" value="PIE32960.1"/>
    <property type="molecule type" value="Genomic_DNA"/>
</dbReference>
<dbReference type="InterPro" id="IPR028082">
    <property type="entry name" value="Peripla_BP_I"/>
</dbReference>
<reference evidence="5 6" key="1">
    <citation type="submission" date="2017-10" db="EMBL/GenBank/DDBJ databases">
        <title>Novel microbial diversity and functional potential in the marine mammal oral microbiome.</title>
        <authorList>
            <person name="Dudek N.K."/>
            <person name="Sun C.L."/>
            <person name="Burstein D."/>
            <person name="Kantor R.S."/>
            <person name="Aliaga Goltsman D.S."/>
            <person name="Bik E.M."/>
            <person name="Thomas B.C."/>
            <person name="Banfield J.F."/>
            <person name="Relman D.A."/>
        </authorList>
    </citation>
    <scope>NUCLEOTIDE SEQUENCE [LARGE SCALE GENOMIC DNA]</scope>
    <source>
        <strain evidence="5">DOLJORAL78_47_16</strain>
    </source>
</reference>
<dbReference type="Pfam" id="PF13377">
    <property type="entry name" value="Peripla_BP_3"/>
    <property type="match status" value="1"/>
</dbReference>
<keyword evidence="3" id="KW-0804">Transcription</keyword>
<dbReference type="InterPro" id="IPR000843">
    <property type="entry name" value="HTH_LacI"/>
</dbReference>
<name>A0A2G6KC65_9BACT</name>
<protein>
    <submittedName>
        <fullName evidence="5">LacI family transcriptional regulator</fullName>
    </submittedName>
</protein>
<dbReference type="PANTHER" id="PTHR30146:SF109">
    <property type="entry name" value="HTH-TYPE TRANSCRIPTIONAL REGULATOR GALS"/>
    <property type="match status" value="1"/>
</dbReference>
<dbReference type="GO" id="GO:0000976">
    <property type="term" value="F:transcription cis-regulatory region binding"/>
    <property type="evidence" value="ECO:0007669"/>
    <property type="project" value="TreeGrafter"/>
</dbReference>
<keyword evidence="2" id="KW-0238">DNA-binding</keyword>
<comment type="caution">
    <text evidence="5">The sequence shown here is derived from an EMBL/GenBank/DDBJ whole genome shotgun (WGS) entry which is preliminary data.</text>
</comment>
<dbReference type="Pfam" id="PF00356">
    <property type="entry name" value="LacI"/>
    <property type="match status" value="1"/>
</dbReference>
<organism evidence="5 6">
    <name type="scientific">candidate division KSB3 bacterium</name>
    <dbReference type="NCBI Taxonomy" id="2044937"/>
    <lineage>
        <taxon>Bacteria</taxon>
        <taxon>candidate division KSB3</taxon>
    </lineage>
</organism>
<dbReference type="GO" id="GO:0003700">
    <property type="term" value="F:DNA-binding transcription factor activity"/>
    <property type="evidence" value="ECO:0007669"/>
    <property type="project" value="TreeGrafter"/>
</dbReference>
<evidence type="ECO:0000313" key="6">
    <source>
        <dbReference type="Proteomes" id="UP000230821"/>
    </source>
</evidence>
<evidence type="ECO:0000256" key="3">
    <source>
        <dbReference type="ARBA" id="ARBA00023163"/>
    </source>
</evidence>
<dbReference type="Proteomes" id="UP000230821">
    <property type="component" value="Unassembled WGS sequence"/>
</dbReference>
<evidence type="ECO:0000313" key="5">
    <source>
        <dbReference type="EMBL" id="PIE32960.1"/>
    </source>
</evidence>
<keyword evidence="1" id="KW-0805">Transcription regulation</keyword>
<dbReference type="Gene3D" id="1.10.260.40">
    <property type="entry name" value="lambda repressor-like DNA-binding domains"/>
    <property type="match status" value="1"/>
</dbReference>
<dbReference type="SMART" id="SM00354">
    <property type="entry name" value="HTH_LACI"/>
    <property type="match status" value="1"/>
</dbReference>